<organism evidence="2 3">
    <name type="scientific">Brassica cretica</name>
    <name type="common">Mustard</name>
    <dbReference type="NCBI Taxonomy" id="69181"/>
    <lineage>
        <taxon>Eukaryota</taxon>
        <taxon>Viridiplantae</taxon>
        <taxon>Streptophyta</taxon>
        <taxon>Embryophyta</taxon>
        <taxon>Tracheophyta</taxon>
        <taxon>Spermatophyta</taxon>
        <taxon>Magnoliopsida</taxon>
        <taxon>eudicotyledons</taxon>
        <taxon>Gunneridae</taxon>
        <taxon>Pentapetalae</taxon>
        <taxon>rosids</taxon>
        <taxon>malvids</taxon>
        <taxon>Brassicales</taxon>
        <taxon>Brassicaceae</taxon>
        <taxon>Brassiceae</taxon>
        <taxon>Brassica</taxon>
    </lineage>
</organism>
<name>A0ABQ7BW75_BRACR</name>
<protein>
    <submittedName>
        <fullName evidence="2">Uncharacterized protein</fullName>
    </submittedName>
</protein>
<evidence type="ECO:0000256" key="1">
    <source>
        <dbReference type="SAM" id="Phobius"/>
    </source>
</evidence>
<proteinExistence type="predicted"/>
<dbReference type="Proteomes" id="UP000266723">
    <property type="component" value="Unassembled WGS sequence"/>
</dbReference>
<gene>
    <name evidence="2" type="ORF">DY000_02007434</name>
</gene>
<keyword evidence="1" id="KW-1133">Transmembrane helix</keyword>
<comment type="caution">
    <text evidence="2">The sequence shown here is derived from an EMBL/GenBank/DDBJ whole genome shotgun (WGS) entry which is preliminary data.</text>
</comment>
<feature type="transmembrane region" description="Helical" evidence="1">
    <location>
        <begin position="158"/>
        <end position="178"/>
    </location>
</feature>
<keyword evidence="3" id="KW-1185">Reference proteome</keyword>
<dbReference type="EMBL" id="QGKV02000832">
    <property type="protein sequence ID" value="KAF3543577.1"/>
    <property type="molecule type" value="Genomic_DNA"/>
</dbReference>
<evidence type="ECO:0000313" key="3">
    <source>
        <dbReference type="Proteomes" id="UP000266723"/>
    </source>
</evidence>
<reference evidence="2 3" key="1">
    <citation type="journal article" date="2020" name="BMC Genomics">
        <title>Intraspecific diversification of the crop wild relative Brassica cretica Lam. using demographic model selection.</title>
        <authorList>
            <person name="Kioukis A."/>
            <person name="Michalopoulou V.A."/>
            <person name="Briers L."/>
            <person name="Pirintsos S."/>
            <person name="Studholme D.J."/>
            <person name="Pavlidis P."/>
            <person name="Sarris P.F."/>
        </authorList>
    </citation>
    <scope>NUCLEOTIDE SEQUENCE [LARGE SCALE GENOMIC DNA]</scope>
    <source>
        <strain evidence="3">cv. PFS-1207/04</strain>
    </source>
</reference>
<keyword evidence="1" id="KW-0812">Transmembrane</keyword>
<feature type="transmembrane region" description="Helical" evidence="1">
    <location>
        <begin position="90"/>
        <end position="110"/>
    </location>
</feature>
<evidence type="ECO:0000313" key="2">
    <source>
        <dbReference type="EMBL" id="KAF3543577.1"/>
    </source>
</evidence>
<sequence length="248" mass="27860">MLFQGIAWAYSHPNVLKSQAIIAFIGFLACFGTSSYWDVHMGSHLDSEKLPLGCQCHCPIAPAPVPTIHVKRGFFFNLWHTYHAAIVKTVYYFSMALIAFSEGFLVKFWGSETLAGIRQLLTPCETLGQLRKTVLEMCILRLFVLLSDVFCDPKEVDVHIFLAFVCAYLHFVAIFKLLGIGNDFGWLDGLVSVILSAFEHFVRPWLYMQLLGILLTSIVVCYKNAIWSGHGQRLPQENGQAEGAQLIP</sequence>
<feature type="transmembrane region" description="Helical" evidence="1">
    <location>
        <begin position="205"/>
        <end position="225"/>
    </location>
</feature>
<keyword evidence="1" id="KW-0472">Membrane</keyword>
<accession>A0ABQ7BW75</accession>
<feature type="transmembrane region" description="Helical" evidence="1">
    <location>
        <begin position="20"/>
        <end position="39"/>
    </location>
</feature>